<feature type="compositionally biased region" description="Pro residues" evidence="3">
    <location>
        <begin position="725"/>
        <end position="753"/>
    </location>
</feature>
<evidence type="ECO:0000256" key="1">
    <source>
        <dbReference type="ARBA" id="ARBA00022581"/>
    </source>
</evidence>
<feature type="region of interest" description="Disordered" evidence="3">
    <location>
        <begin position="35"/>
        <end position="191"/>
    </location>
</feature>
<dbReference type="Gene3D" id="1.20.5.340">
    <property type="match status" value="1"/>
</dbReference>
<evidence type="ECO:0000313" key="5">
    <source>
        <dbReference type="Proteomes" id="UP000307440"/>
    </source>
</evidence>
<reference evidence="4 5" key="1">
    <citation type="journal article" date="2019" name="Nat. Ecol. Evol.">
        <title>Megaphylogeny resolves global patterns of mushroom evolution.</title>
        <authorList>
            <person name="Varga T."/>
            <person name="Krizsan K."/>
            <person name="Foldi C."/>
            <person name="Dima B."/>
            <person name="Sanchez-Garcia M."/>
            <person name="Sanchez-Ramirez S."/>
            <person name="Szollosi G.J."/>
            <person name="Szarkandi J.G."/>
            <person name="Papp V."/>
            <person name="Albert L."/>
            <person name="Andreopoulos W."/>
            <person name="Angelini C."/>
            <person name="Antonin V."/>
            <person name="Barry K.W."/>
            <person name="Bougher N.L."/>
            <person name="Buchanan P."/>
            <person name="Buyck B."/>
            <person name="Bense V."/>
            <person name="Catcheside P."/>
            <person name="Chovatia M."/>
            <person name="Cooper J."/>
            <person name="Damon W."/>
            <person name="Desjardin D."/>
            <person name="Finy P."/>
            <person name="Geml J."/>
            <person name="Haridas S."/>
            <person name="Hughes K."/>
            <person name="Justo A."/>
            <person name="Karasinski D."/>
            <person name="Kautmanova I."/>
            <person name="Kiss B."/>
            <person name="Kocsube S."/>
            <person name="Kotiranta H."/>
            <person name="LaButti K.M."/>
            <person name="Lechner B.E."/>
            <person name="Liimatainen K."/>
            <person name="Lipzen A."/>
            <person name="Lukacs Z."/>
            <person name="Mihaltcheva S."/>
            <person name="Morgado L.N."/>
            <person name="Niskanen T."/>
            <person name="Noordeloos M.E."/>
            <person name="Ohm R.A."/>
            <person name="Ortiz-Santana B."/>
            <person name="Ovrebo C."/>
            <person name="Racz N."/>
            <person name="Riley R."/>
            <person name="Savchenko A."/>
            <person name="Shiryaev A."/>
            <person name="Soop K."/>
            <person name="Spirin V."/>
            <person name="Szebenyi C."/>
            <person name="Tomsovsky M."/>
            <person name="Tulloss R.E."/>
            <person name="Uehling J."/>
            <person name="Grigoriev I.V."/>
            <person name="Vagvolgyi C."/>
            <person name="Papp T."/>
            <person name="Martin F.M."/>
            <person name="Miettinen O."/>
            <person name="Hibbett D.S."/>
            <person name="Nagy L.G."/>
        </authorList>
    </citation>
    <scope>NUCLEOTIDE SEQUENCE [LARGE SCALE GENOMIC DNA]</scope>
    <source>
        <strain evidence="4 5">CBS 121175</strain>
    </source>
</reference>
<feature type="region of interest" description="Disordered" evidence="3">
    <location>
        <begin position="982"/>
        <end position="1002"/>
    </location>
</feature>
<evidence type="ECO:0000313" key="4">
    <source>
        <dbReference type="EMBL" id="TFK22888.1"/>
    </source>
</evidence>
<feature type="compositionally biased region" description="Low complexity" evidence="3">
    <location>
        <begin position="652"/>
        <end position="662"/>
    </location>
</feature>
<feature type="region of interest" description="Disordered" evidence="3">
    <location>
        <begin position="318"/>
        <end position="374"/>
    </location>
</feature>
<feature type="region of interest" description="Disordered" evidence="3">
    <location>
        <begin position="815"/>
        <end position="839"/>
    </location>
</feature>
<feature type="compositionally biased region" description="Basic and acidic residues" evidence="3">
    <location>
        <begin position="319"/>
        <end position="331"/>
    </location>
</feature>
<proteinExistence type="predicted"/>
<feature type="compositionally biased region" description="Low complexity" evidence="3">
    <location>
        <begin position="683"/>
        <end position="711"/>
    </location>
</feature>
<feature type="compositionally biased region" description="Polar residues" evidence="3">
    <location>
        <begin position="180"/>
        <end position="191"/>
    </location>
</feature>
<feature type="compositionally biased region" description="Low complexity" evidence="3">
    <location>
        <begin position="826"/>
        <end position="837"/>
    </location>
</feature>
<keyword evidence="1" id="KW-0945">Host-virus interaction</keyword>
<feature type="compositionally biased region" description="Low complexity" evidence="3">
    <location>
        <begin position="120"/>
        <end position="131"/>
    </location>
</feature>
<dbReference type="STRING" id="230819.A0A5C3L3X5"/>
<dbReference type="OrthoDB" id="3173171at2759"/>
<feature type="coiled-coil region" evidence="2">
    <location>
        <begin position="492"/>
        <end position="561"/>
    </location>
</feature>
<gene>
    <name evidence="4" type="ORF">FA15DRAFT_695436</name>
</gene>
<dbReference type="PANTHER" id="PTHR13037">
    <property type="entry name" value="FORMIN"/>
    <property type="match status" value="1"/>
</dbReference>
<dbReference type="EMBL" id="ML210230">
    <property type="protein sequence ID" value="TFK22888.1"/>
    <property type="molecule type" value="Genomic_DNA"/>
</dbReference>
<protein>
    <submittedName>
        <fullName evidence="4">Uncharacterized protein</fullName>
    </submittedName>
</protein>
<feature type="coiled-coil region" evidence="2">
    <location>
        <begin position="382"/>
        <end position="458"/>
    </location>
</feature>
<organism evidence="4 5">
    <name type="scientific">Coprinopsis marcescibilis</name>
    <name type="common">Agaric fungus</name>
    <name type="synonym">Psathyrella marcescibilis</name>
    <dbReference type="NCBI Taxonomy" id="230819"/>
    <lineage>
        <taxon>Eukaryota</taxon>
        <taxon>Fungi</taxon>
        <taxon>Dikarya</taxon>
        <taxon>Basidiomycota</taxon>
        <taxon>Agaricomycotina</taxon>
        <taxon>Agaricomycetes</taxon>
        <taxon>Agaricomycetidae</taxon>
        <taxon>Agaricales</taxon>
        <taxon>Agaricineae</taxon>
        <taxon>Psathyrellaceae</taxon>
        <taxon>Coprinopsis</taxon>
    </lineage>
</organism>
<keyword evidence="5" id="KW-1185">Reference proteome</keyword>
<keyword evidence="2" id="KW-0175">Coiled coil</keyword>
<dbReference type="AlphaFoldDB" id="A0A5C3L3X5"/>
<name>A0A5C3L3X5_COPMA</name>
<feature type="region of interest" description="Disordered" evidence="3">
    <location>
        <begin position="580"/>
        <end position="757"/>
    </location>
</feature>
<feature type="compositionally biased region" description="Polar residues" evidence="3">
    <location>
        <begin position="132"/>
        <end position="151"/>
    </location>
</feature>
<dbReference type="Proteomes" id="UP000307440">
    <property type="component" value="Unassembled WGS sequence"/>
</dbReference>
<evidence type="ECO:0000256" key="3">
    <source>
        <dbReference type="SAM" id="MobiDB-lite"/>
    </source>
</evidence>
<feature type="compositionally biased region" description="Low complexity" evidence="3">
    <location>
        <begin position="585"/>
        <end position="595"/>
    </location>
</feature>
<dbReference type="PANTHER" id="PTHR13037:SF24">
    <property type="entry name" value="POLYCOMB PROTEIN PCL-RELATED"/>
    <property type="match status" value="1"/>
</dbReference>
<feature type="compositionally biased region" description="Polar residues" evidence="3">
    <location>
        <begin position="94"/>
        <end position="113"/>
    </location>
</feature>
<evidence type="ECO:0000256" key="2">
    <source>
        <dbReference type="SAM" id="Coils"/>
    </source>
</evidence>
<sequence length="1188" mass="127043">MQEESITSPTSISASATTTTTNTTVVVLFGTTLTAPSSASNHSEPYTSSDISTPALTENSLPPTTTDTNTIQVLSPAQDHQDTSRATREGAESLNRSESTRGVTRNRETTVTASGLVAESTSSSLSLSSLSEWTTRTPSGPKQAISASQAHSGRRSVQEPGVEPELVSSAATPPQPEQAARQSVSSRTNSTSWVHKISRLISTSAENGYEQPKGNQEPSPRIEETVWKTRVPSVQGFLNSALDWVVPSRTNSTQPAIETEQETPTIATSSVIIAKLQASLNPAVPTAIPQTNHLGLSPPLSLSSSLSSSILPGIIMRNSGRDREREYRHPSPEIPTTSSSSRLRQDRYADFATMPTRHNTVPPPQSSSSRTSFDDMRLSSYARGLEEKTKTLEKALKESQSRLRARETDLRSLEGVLRNRDDELRGRDSQLRNLEVELREVESELKSKETEVRSLKGSVNGAASDYNYYSGNSLASSSARESHHLPSTSPVANKLESTIRVLDAQLRSKELDVKEKDDELRRLESSLRSKAGELKQYQLALRTKEGELEKLKREWGRERKEREGYVKELEVELDLNDVNGEHQARSSVSSRSSSSVRKRSATVVDPNAESAHMADLRRRASVSPLIHKKPGSSSPKTVHSRHSSLDLKTDSTSKMSTSAPSSNGFSPGQPPVPQTHSSKPDRTTTGTSPSSSSSSSASSRSSRSTVLTTPTPAIPKNLDHATPTPNQPPPLPKTTVPPAPPPPAPPPLPPPHLPTALVLPSSTLSEQLALHRSSETFLTRTDTWSGAQVLQAVHDINSQILQFAASATEMCRFTARDVGSPPPSPAANAQSSSSSSAVGKINSAVRNSRGFVETGQRLGPPLTQLLGTYDHSNDPILVQLALQTCVCVASKKAWESFCLGLPGKSDGVLGVIYRSLKELEPQPTSAKWRALTHSHIHAIYPTLSTYSATELAETILRWVFDILVLAGCVSIDCGGTGGNTPTGAASSSSSFPSPSSPTGASTSTISLPLSLQALHSRSTLLPQLTHITTALTKLENVLRQDILSTSFDLIIPEFGRPFARVGMSDAFVKWDSGGMPAGSGSAEGQPSSGKVLGCVEIGLACRTRLGFRGPPPSPVVPLPPNATTVENAAAGKQLLNGNGNANSMLTANGVQVNGGAGQVQNGQKPEAVFEERMLLLPKVVLESVVEML</sequence>
<feature type="compositionally biased region" description="Polar residues" evidence="3">
    <location>
        <begin position="36"/>
        <end position="75"/>
    </location>
</feature>
<feature type="compositionally biased region" description="Basic and acidic residues" evidence="3">
    <location>
        <begin position="79"/>
        <end position="91"/>
    </location>
</feature>
<accession>A0A5C3L3X5</accession>